<evidence type="ECO:0000259" key="11">
    <source>
        <dbReference type="Pfam" id="PF02868"/>
    </source>
</evidence>
<evidence type="ECO:0000256" key="7">
    <source>
        <dbReference type="ARBA" id="ARBA00023049"/>
    </source>
</evidence>
<evidence type="ECO:0000256" key="3">
    <source>
        <dbReference type="ARBA" id="ARBA00022723"/>
    </source>
</evidence>
<reference evidence="13" key="1">
    <citation type="submission" date="2024-01" db="EMBL/GenBank/DDBJ databases">
        <title>The genome sequence of Micromonospora mangrovi CCTCC AA 2012012.</title>
        <authorList>
            <person name="Gao J."/>
        </authorList>
    </citation>
    <scope>NUCLEOTIDE SEQUENCE</scope>
    <source>
        <strain evidence="13">CCTCC AA 2012012</strain>
    </source>
</reference>
<keyword evidence="6" id="KW-0862">Zinc</keyword>
<comment type="similarity">
    <text evidence="1">Belongs to the peptidase M4 family.</text>
</comment>
<dbReference type="PANTHER" id="PTHR33794">
    <property type="entry name" value="BACILLOLYSIN"/>
    <property type="match status" value="1"/>
</dbReference>
<dbReference type="InterPro" id="IPR011096">
    <property type="entry name" value="FTP_domain"/>
</dbReference>
<organism evidence="13">
    <name type="scientific">Micromonospora sp. CCTCC AA 2012012</name>
    <dbReference type="NCBI Taxonomy" id="3111921"/>
    <lineage>
        <taxon>Bacteria</taxon>
        <taxon>Bacillati</taxon>
        <taxon>Actinomycetota</taxon>
        <taxon>Actinomycetes</taxon>
        <taxon>Micromonosporales</taxon>
        <taxon>Micromonosporaceae</taxon>
        <taxon>Micromonospora</taxon>
    </lineage>
</organism>
<dbReference type="PANTHER" id="PTHR33794:SF1">
    <property type="entry name" value="BACILLOLYSIN"/>
    <property type="match status" value="1"/>
</dbReference>
<dbReference type="GO" id="GO:0004222">
    <property type="term" value="F:metalloendopeptidase activity"/>
    <property type="evidence" value="ECO:0007669"/>
    <property type="project" value="InterPro"/>
</dbReference>
<dbReference type="Pfam" id="PF01447">
    <property type="entry name" value="Peptidase_M4"/>
    <property type="match status" value="1"/>
</dbReference>
<dbReference type="Gene3D" id="1.10.390.10">
    <property type="entry name" value="Neutral Protease Domain 2"/>
    <property type="match status" value="1"/>
</dbReference>
<feature type="domain" description="Peptidase M4 C-terminal" evidence="11">
    <location>
        <begin position="349"/>
        <end position="526"/>
    </location>
</feature>
<feature type="active site" description="Proton donor" evidence="8">
    <location>
        <position position="425"/>
    </location>
</feature>
<dbReference type="Pfam" id="PF02868">
    <property type="entry name" value="Peptidase_M4_C"/>
    <property type="match status" value="1"/>
</dbReference>
<dbReference type="InterPro" id="IPR027268">
    <property type="entry name" value="Peptidase_M4/M1_CTD_sf"/>
</dbReference>
<feature type="domain" description="Peptidase M4" evidence="10">
    <location>
        <begin position="199"/>
        <end position="343"/>
    </location>
</feature>
<proteinExistence type="inferred from homology"/>
<accession>A0AAU7M651</accession>
<gene>
    <name evidence="14" type="ORF">ABUL08_26045</name>
    <name evidence="13" type="ORF">VK199_25960</name>
</gene>
<dbReference type="EMBL" id="CP157762">
    <property type="protein sequence ID" value="XBP93007.1"/>
    <property type="molecule type" value="Genomic_DNA"/>
</dbReference>
<dbReference type="CDD" id="cd09597">
    <property type="entry name" value="M4_TLP"/>
    <property type="match status" value="1"/>
</dbReference>
<name>A0AAU7M651_9ACTN</name>
<dbReference type="SUPFAM" id="SSF55486">
    <property type="entry name" value="Metalloproteases ('zincins'), catalytic domain"/>
    <property type="match status" value="1"/>
</dbReference>
<dbReference type="GO" id="GO:0046872">
    <property type="term" value="F:metal ion binding"/>
    <property type="evidence" value="ECO:0007669"/>
    <property type="project" value="UniProtKB-KW"/>
</dbReference>
<dbReference type="InterPro" id="IPR050728">
    <property type="entry name" value="Zinc_Metalloprotease_M4"/>
</dbReference>
<evidence type="ECO:0000256" key="4">
    <source>
        <dbReference type="ARBA" id="ARBA00022729"/>
    </source>
</evidence>
<dbReference type="Pfam" id="PF07504">
    <property type="entry name" value="FTP"/>
    <property type="match status" value="1"/>
</dbReference>
<keyword evidence="5" id="KW-0378">Hydrolase</keyword>
<dbReference type="Gene3D" id="3.10.170.10">
    <property type="match status" value="1"/>
</dbReference>
<feature type="domain" description="FTP" evidence="12">
    <location>
        <begin position="61"/>
        <end position="102"/>
    </location>
</feature>
<feature type="chain" id="PRO_5043288936" evidence="9">
    <location>
        <begin position="28"/>
        <end position="800"/>
    </location>
</feature>
<dbReference type="PRINTS" id="PR00730">
    <property type="entry name" value="THERMOLYSIN"/>
</dbReference>
<dbReference type="EMBL" id="CP159342">
    <property type="protein sequence ID" value="XCH73705.1"/>
    <property type="molecule type" value="Genomic_DNA"/>
</dbReference>
<feature type="signal peptide" evidence="9">
    <location>
        <begin position="1"/>
        <end position="27"/>
    </location>
</feature>
<keyword evidence="7" id="KW-0482">Metalloprotease</keyword>
<dbReference type="RefSeq" id="WP_350932637.1">
    <property type="nucleotide sequence ID" value="NZ_CP157762.1"/>
</dbReference>
<dbReference type="Gene3D" id="3.10.450.490">
    <property type="match status" value="1"/>
</dbReference>
<evidence type="ECO:0000259" key="12">
    <source>
        <dbReference type="Pfam" id="PF07504"/>
    </source>
</evidence>
<evidence type="ECO:0000259" key="10">
    <source>
        <dbReference type="Pfam" id="PF01447"/>
    </source>
</evidence>
<keyword evidence="2" id="KW-0645">Protease</keyword>
<dbReference type="GO" id="GO:0006508">
    <property type="term" value="P:proteolysis"/>
    <property type="evidence" value="ECO:0007669"/>
    <property type="project" value="UniProtKB-KW"/>
</dbReference>
<keyword evidence="3" id="KW-0479">Metal-binding</keyword>
<evidence type="ECO:0000256" key="1">
    <source>
        <dbReference type="ARBA" id="ARBA00009388"/>
    </source>
</evidence>
<dbReference type="InterPro" id="IPR023612">
    <property type="entry name" value="Peptidase_M4"/>
</dbReference>
<evidence type="ECO:0000313" key="13">
    <source>
        <dbReference type="EMBL" id="XBP93007.1"/>
    </source>
</evidence>
<evidence type="ECO:0000256" key="5">
    <source>
        <dbReference type="ARBA" id="ARBA00022801"/>
    </source>
</evidence>
<evidence type="ECO:0000256" key="2">
    <source>
        <dbReference type="ARBA" id="ARBA00022670"/>
    </source>
</evidence>
<dbReference type="InterPro" id="IPR013856">
    <property type="entry name" value="Peptidase_M4_domain"/>
</dbReference>
<reference evidence="14" key="2">
    <citation type="submission" date="2024-06" db="EMBL/GenBank/DDBJ databases">
        <title>Micromonospora mangrovi CCTCC AA 2012012 genome sequences.</title>
        <authorList>
            <person name="Gao J."/>
        </authorList>
    </citation>
    <scope>NUCLEOTIDE SEQUENCE</scope>
    <source>
        <strain evidence="14">CCTCC AA 2012012</strain>
    </source>
</reference>
<dbReference type="AlphaFoldDB" id="A0AAU7M651"/>
<evidence type="ECO:0000256" key="6">
    <source>
        <dbReference type="ARBA" id="ARBA00022833"/>
    </source>
</evidence>
<evidence type="ECO:0000313" key="14">
    <source>
        <dbReference type="EMBL" id="XCH73705.1"/>
    </source>
</evidence>
<evidence type="ECO:0000256" key="8">
    <source>
        <dbReference type="PIRSR" id="PIRSR623612-1"/>
    </source>
</evidence>
<dbReference type="InterPro" id="IPR001570">
    <property type="entry name" value="Peptidase_M4_C_domain"/>
</dbReference>
<keyword evidence="4 9" id="KW-0732">Signal</keyword>
<evidence type="ECO:0000256" key="9">
    <source>
        <dbReference type="SAM" id="SignalP"/>
    </source>
</evidence>
<protein>
    <submittedName>
        <fullName evidence="13">M4 family metallopeptidase</fullName>
    </submittedName>
</protein>
<sequence length="800" mass="81499">MKRPLAAVSAALLTSSVLTCVTTTAYATTPSAPAPSTAAARADSLLRAHPGAVQGVSGEAYQAVRTKVDANGAAHTRYTRTYHGLRVYGGDFVIHTAPDGNLAGTSVGLAAPLTLGTTAKVGKAAAQASARKTFSGSLSSVGTPELFVDASSGKGRLAWETVASGMRADKQTPSKLHVITDATTGKVIGSYDEIESVAGTGNSIFSGTVSVDTTLSGSTYQMVDPSHGNGRTCDMNNTTSGTCTTFTDADNTWGTGSNSSRQSAAVDAHFGAAKTFDYFTNVHARNGIFGNGTGVPSRVHYGSNYVNAFWDGSQMTYGDGSGNANPLVALDVAGHEMSHGVTENVVPGGLTYSGESGGLNEATSDIFGTMVEFYANTTADPGDYQIGEKININGNGTPLRYMYNPSLDGSSDSCWTTSTKNKDVHYSSGPANHFFFNLAEGTGATAYGTSPVCGSAPAVTGIGRAKAEKIWFRALDVYFTSNTSYVNTTTPSNTARAYSLKAATDLYGNCSTEYKAVQAAWTAVAVSGSDAPCSSTGNDFSVALSPTSGSVTAGGSVSTTVSTATTSGTAQTVSFSATGLPSGATASFNPTSVTSGGSSTLTIATSASTPAGTYTVTVTGTGAVAHSATYSLTVNGTGGGCTSPGQKLGNPGFESGNTVWSSTSGVIGQYGGSGQPTHGGTWNAWLDGYGSTHTDTLSQSVSLPSGCTNYNFSFWLHIDSAETTTGTAYDTLKVQVLNSSGTVLATLATYSNLNKATGYSLKSFSLAPYAGQTVTLKLTGAEDVSLQTSFVVDDTAVNVS</sequence>
<feature type="active site" evidence="8">
    <location>
        <position position="336"/>
    </location>
</feature>